<evidence type="ECO:0000256" key="5">
    <source>
        <dbReference type="ARBA" id="ARBA00022927"/>
    </source>
</evidence>
<dbReference type="KEGG" id="tna:CTN_0466"/>
<evidence type="ECO:0000256" key="7">
    <source>
        <dbReference type="SAM" id="Coils"/>
    </source>
</evidence>
<evidence type="ECO:0000313" key="10">
    <source>
        <dbReference type="Proteomes" id="UP000000445"/>
    </source>
</evidence>
<dbReference type="HOGENOM" id="CLU_102571_0_0_0"/>
<evidence type="ECO:0000256" key="6">
    <source>
        <dbReference type="ARBA" id="ARBA00023225"/>
    </source>
</evidence>
<keyword evidence="5" id="KW-0653">Protein transport</keyword>
<keyword evidence="4" id="KW-1005">Bacterial flagellum biogenesis</keyword>
<feature type="domain" description="Flagellar assembly protein FliH/Type III secretion system HrpE" evidence="8">
    <location>
        <begin position="91"/>
        <end position="211"/>
    </location>
</feature>
<evidence type="ECO:0000259" key="8">
    <source>
        <dbReference type="Pfam" id="PF02108"/>
    </source>
</evidence>
<dbReference type="RefSeq" id="WP_015918961.1">
    <property type="nucleotide sequence ID" value="NC_011978.1"/>
</dbReference>
<dbReference type="GO" id="GO:0005829">
    <property type="term" value="C:cytosol"/>
    <property type="evidence" value="ECO:0007669"/>
    <property type="project" value="TreeGrafter"/>
</dbReference>
<gene>
    <name evidence="9" type="ordered locus">CTN_0466</name>
</gene>
<keyword evidence="10" id="KW-1185">Reference proteome</keyword>
<dbReference type="PANTHER" id="PTHR34982:SF1">
    <property type="entry name" value="FLAGELLAR ASSEMBLY PROTEIN FLIH"/>
    <property type="match status" value="1"/>
</dbReference>
<dbReference type="STRING" id="309803.CTN_0466"/>
<keyword evidence="9" id="KW-0969">Cilium</keyword>
<dbReference type="PANTHER" id="PTHR34982">
    <property type="entry name" value="YOP PROTEINS TRANSLOCATION PROTEIN L"/>
    <property type="match status" value="1"/>
</dbReference>
<name>B9K6Q9_THENN</name>
<organism evidence="9 10">
    <name type="scientific">Thermotoga neapolitana (strain ATCC 49049 / DSM 4359 / NBRC 107923 / NS-E)</name>
    <dbReference type="NCBI Taxonomy" id="309803"/>
    <lineage>
        <taxon>Bacteria</taxon>
        <taxon>Thermotogati</taxon>
        <taxon>Thermotogota</taxon>
        <taxon>Thermotogae</taxon>
        <taxon>Thermotogales</taxon>
        <taxon>Thermotogaceae</taxon>
        <taxon>Thermotoga</taxon>
    </lineage>
</organism>
<accession>B9K6Q9</accession>
<proteinExistence type="inferred from homology"/>
<dbReference type="AlphaFoldDB" id="B9K6Q9"/>
<keyword evidence="9" id="KW-0966">Cell projection</keyword>
<comment type="similarity">
    <text evidence="2">Belongs to the FliH family.</text>
</comment>
<keyword evidence="9" id="KW-0282">Flagellum</keyword>
<keyword evidence="7" id="KW-0175">Coiled coil</keyword>
<feature type="coiled-coil region" evidence="7">
    <location>
        <begin position="43"/>
        <end position="95"/>
    </location>
</feature>
<dbReference type="InterPro" id="IPR051472">
    <property type="entry name" value="T3SS_Stator/FliH"/>
</dbReference>
<dbReference type="eggNOG" id="COG1317">
    <property type="taxonomic scope" value="Bacteria"/>
</dbReference>
<comment type="function">
    <text evidence="1">Needed for flagellar regrowth and assembly.</text>
</comment>
<dbReference type="Gene3D" id="1.20.5.620">
    <property type="entry name" value="F1F0 ATP synthase subunit B, membrane domain"/>
    <property type="match status" value="1"/>
</dbReference>
<protein>
    <submittedName>
        <fullName evidence="9">Flagellar export/assembly protein</fullName>
    </submittedName>
</protein>
<dbReference type="GO" id="GO:0044781">
    <property type="term" value="P:bacterial-type flagellum organization"/>
    <property type="evidence" value="ECO:0007669"/>
    <property type="project" value="UniProtKB-KW"/>
</dbReference>
<evidence type="ECO:0000256" key="4">
    <source>
        <dbReference type="ARBA" id="ARBA00022795"/>
    </source>
</evidence>
<dbReference type="EMBL" id="CP000916">
    <property type="protein sequence ID" value="ACM22642.1"/>
    <property type="molecule type" value="Genomic_DNA"/>
</dbReference>
<evidence type="ECO:0000256" key="3">
    <source>
        <dbReference type="ARBA" id="ARBA00022448"/>
    </source>
</evidence>
<evidence type="ECO:0000256" key="1">
    <source>
        <dbReference type="ARBA" id="ARBA00003041"/>
    </source>
</evidence>
<keyword evidence="3" id="KW-0813">Transport</keyword>
<dbReference type="InterPro" id="IPR018035">
    <property type="entry name" value="Flagellar_FliH/T3SS_HrpE"/>
</dbReference>
<evidence type="ECO:0000256" key="2">
    <source>
        <dbReference type="ARBA" id="ARBA00006602"/>
    </source>
</evidence>
<dbReference type="GO" id="GO:0015031">
    <property type="term" value="P:protein transport"/>
    <property type="evidence" value="ECO:0007669"/>
    <property type="project" value="UniProtKB-KW"/>
</dbReference>
<keyword evidence="6" id="KW-1006">Bacterial flagellum protein export</keyword>
<sequence>MLLRKDEIFYIDLPKKIKTEEKESKESREVKEDPRKQFNRIKEQIISQAREEARKIVEEAEKRAEEILKSASEEAERLKLEVERLLEEKRKEKQKFSEYILSLKKQIQMQIHQKLEEILPDIVEVLRVLFRKILEKEMDESVVVRKLRSALSKVAGIENVKIKIHPEDLDKVDLKELKGKQVIPDPNVEKGGVILETEYDVLDKTFSYQWKLVEDIFEEVVGFERPSQRIEEKAD</sequence>
<evidence type="ECO:0000313" key="9">
    <source>
        <dbReference type="EMBL" id="ACM22642.1"/>
    </source>
</evidence>
<dbReference type="Pfam" id="PF02108">
    <property type="entry name" value="FliH"/>
    <property type="match status" value="1"/>
</dbReference>
<reference evidence="9 10" key="1">
    <citation type="journal article" date="2009" name="Biosci. Biotechnol. Biochem.">
        <title>WeGAS: a web-based microbial genome annotation system.</title>
        <authorList>
            <person name="Lee D."/>
            <person name="Seo H."/>
            <person name="Park C."/>
            <person name="Park K."/>
        </authorList>
    </citation>
    <scope>NUCLEOTIDE SEQUENCE [LARGE SCALE GENOMIC DNA]</scope>
    <source>
        <strain evidence="10">ATCC 49049 / DSM 4359 / NBRC 107923 / NS-E</strain>
    </source>
</reference>
<dbReference type="Proteomes" id="UP000000445">
    <property type="component" value="Chromosome"/>
</dbReference>